<evidence type="ECO:0000313" key="4">
    <source>
        <dbReference type="EMBL" id="KAB5567514.1"/>
    </source>
</evidence>
<feature type="compositionally biased region" description="Polar residues" evidence="2">
    <location>
        <begin position="823"/>
        <end position="839"/>
    </location>
</feature>
<feature type="compositionally biased region" description="Basic and acidic residues" evidence="2">
    <location>
        <begin position="786"/>
        <end position="796"/>
    </location>
</feature>
<keyword evidence="5" id="KW-1185">Reference proteome</keyword>
<feature type="compositionally biased region" description="Basic and acidic residues" evidence="2">
    <location>
        <begin position="28"/>
        <end position="40"/>
    </location>
</feature>
<evidence type="ECO:0000256" key="1">
    <source>
        <dbReference type="PROSITE-ProRule" id="PRU00023"/>
    </source>
</evidence>
<feature type="compositionally biased region" description="Polar residues" evidence="2">
    <location>
        <begin position="700"/>
        <end position="717"/>
    </location>
</feature>
<evidence type="ECO:0000256" key="2">
    <source>
        <dbReference type="SAM" id="MobiDB-lite"/>
    </source>
</evidence>
<feature type="compositionally biased region" description="Polar residues" evidence="2">
    <location>
        <begin position="734"/>
        <end position="751"/>
    </location>
</feature>
<dbReference type="Pfam" id="PF12796">
    <property type="entry name" value="Ank_2"/>
    <property type="match status" value="1"/>
</dbReference>
<dbReference type="EMBL" id="VFJC01000009">
    <property type="protein sequence ID" value="KAB5567514.1"/>
    <property type="molecule type" value="Genomic_DNA"/>
</dbReference>
<dbReference type="SMART" id="SM00248">
    <property type="entry name" value="ANK"/>
    <property type="match status" value="4"/>
</dbReference>
<dbReference type="InterPro" id="IPR002110">
    <property type="entry name" value="Ankyrin_rpt"/>
</dbReference>
<dbReference type="PANTHER" id="PTHR22882:SF3">
    <property type="entry name" value="SYNPHILIN-1"/>
    <property type="match status" value="1"/>
</dbReference>
<feature type="repeat" description="ANK" evidence="1">
    <location>
        <begin position="437"/>
        <end position="469"/>
    </location>
</feature>
<dbReference type="AlphaFoldDB" id="A0A5N5NJ85"/>
<dbReference type="Gene3D" id="6.10.250.750">
    <property type="match status" value="1"/>
</dbReference>
<dbReference type="OrthoDB" id="10057496at2759"/>
<dbReference type="InterPro" id="IPR032027">
    <property type="entry name" value="SNCAIP_SNCA-bd"/>
</dbReference>
<evidence type="ECO:0000259" key="3">
    <source>
        <dbReference type="Pfam" id="PF16700"/>
    </source>
</evidence>
<dbReference type="InterPro" id="IPR040133">
    <property type="entry name" value="SNCAIP"/>
</dbReference>
<feature type="region of interest" description="Disordered" evidence="2">
    <location>
        <begin position="598"/>
        <end position="621"/>
    </location>
</feature>
<sequence>MDAPEYLDLDEIDFTDDLAYTSKSIPDLCRRNDGQAEERQAPGINWSRSASSHSGSGIKPTGIADVYSKFRPVKRVSPLKHQPEVLDTEADSKSPGQNVEGNDSPKGLQASVSPCDVQALKCKSIGNGALFGELEHYDLDMDEILDVPYIKSSQQMATLPRAASEKRTSGSSATDRCVGLKASSLAHAENLSSGTQFCVLPPVNWSDMRKSKSMDPDYLRAQTVGYDHSPGSLHRSISEADKLLSGRPFPDTPTHKAGSDTSVSQPLFHVQGGSVGRLDNSKPWSSPKAFGECDEETKKSHNIINVVREGQISLLPHFATENLELIRDEDRNNLLHISAAHGHADCLQHLTSLMGEDCLNERNNQQLTPAGLGVRNGHLECVRWMVSETEAIAELSCTRDYPSLIHYAAQYGQERILLWLLQFMQEQAISLDEVDQNGNSAVHVAAQYGHLGCLQTLVEYGSNVTVQNQQGERPSQCAERQGHTTCARYLVVVETCMSLASQVVKLTKQLHEQTTARIALQSQMQLLLQSQDPNGRPRSPSLLIPPAETWPEMTLTAEVTPGDGQWVLRQRHVDSESVLRKILGKDIAERMGTREKAFQEEAVEGASGTDSGMGLGIGPLRRPGMVERRELKLARLRQIMQRSLSESDTDSYPPDESKQPTGTSRPERPSQLPISESEEPVQLTNKKHTSAAERKFSFALRTSKSMDGYNPSPTSDNSDLDHETKTDFSGELTEFNNGQKVTSPKSALKSPSSRRKTSQNLKLRVTFEEAPVVQKAGQAGEVKVASGKEKTSESGKRPFGTFRSIMETLSGNQNGNNNNAQGTSVGKHSLSSSAQSPSGKRSDAKASPGGLSKCKTKTSAV</sequence>
<dbReference type="SUPFAM" id="SSF48403">
    <property type="entry name" value="Ankyrin repeat"/>
    <property type="match status" value="1"/>
</dbReference>
<organism evidence="4 5">
    <name type="scientific">Pangasianodon hypophthalmus</name>
    <name type="common">Striped catfish</name>
    <name type="synonym">Helicophagus hypophthalmus</name>
    <dbReference type="NCBI Taxonomy" id="310915"/>
    <lineage>
        <taxon>Eukaryota</taxon>
        <taxon>Metazoa</taxon>
        <taxon>Chordata</taxon>
        <taxon>Craniata</taxon>
        <taxon>Vertebrata</taxon>
        <taxon>Euteleostomi</taxon>
        <taxon>Actinopterygii</taxon>
        <taxon>Neopterygii</taxon>
        <taxon>Teleostei</taxon>
        <taxon>Ostariophysi</taxon>
        <taxon>Siluriformes</taxon>
        <taxon>Pangasiidae</taxon>
        <taxon>Pangasianodon</taxon>
    </lineage>
</organism>
<feature type="region of interest" description="Disordered" evidence="2">
    <location>
        <begin position="642"/>
        <end position="861"/>
    </location>
</feature>
<dbReference type="Proteomes" id="UP000327468">
    <property type="component" value="Chromosome 8"/>
</dbReference>
<dbReference type="InterPro" id="IPR036770">
    <property type="entry name" value="Ankyrin_rpt-contain_sf"/>
</dbReference>
<keyword evidence="1" id="KW-0040">ANK repeat</keyword>
<reference evidence="4 5" key="1">
    <citation type="submission" date="2019-06" db="EMBL/GenBank/DDBJ databases">
        <title>A chromosome-scale genome assembly of the striped catfish, Pangasianodon hypophthalmus.</title>
        <authorList>
            <person name="Wen M."/>
            <person name="Zahm M."/>
            <person name="Roques C."/>
            <person name="Cabau C."/>
            <person name="Klopp C."/>
            <person name="Donnadieu C."/>
            <person name="Jouanno E."/>
            <person name="Avarre J.-C."/>
            <person name="Campet M."/>
            <person name="Ha T.T.T."/>
            <person name="Dugue R."/>
            <person name="Lampietro C."/>
            <person name="Louis A."/>
            <person name="Herpin A."/>
            <person name="Echchiki A."/>
            <person name="Berthelot C."/>
            <person name="Parey E."/>
            <person name="Roest-Crollius H."/>
            <person name="Braasch I."/>
            <person name="Postlethwait J."/>
            <person name="Bobe J."/>
            <person name="Montfort J."/>
            <person name="Bouchez O."/>
            <person name="Begum T."/>
            <person name="Schartl M."/>
            <person name="Guiguen Y."/>
        </authorList>
    </citation>
    <scope>NUCLEOTIDE SEQUENCE [LARGE SCALE GENOMIC DNA]</scope>
    <source>
        <strain evidence="4 5">Indonesia</strain>
        <tissue evidence="4">Blood</tissue>
    </source>
</reference>
<name>A0A5N5NJ85_PANHP</name>
<dbReference type="PROSITE" id="PS50088">
    <property type="entry name" value="ANK_REPEAT"/>
    <property type="match status" value="1"/>
</dbReference>
<proteinExistence type="predicted"/>
<dbReference type="PANTHER" id="PTHR22882">
    <property type="entry name" value="SYNPHILIN-1"/>
    <property type="match status" value="1"/>
</dbReference>
<feature type="compositionally biased region" description="Basic and acidic residues" evidence="2">
    <location>
        <begin position="719"/>
        <end position="728"/>
    </location>
</feature>
<dbReference type="Gene3D" id="1.25.40.20">
    <property type="entry name" value="Ankyrin repeat-containing domain"/>
    <property type="match status" value="2"/>
</dbReference>
<accession>A0A5N5NJ85</accession>
<evidence type="ECO:0000313" key="5">
    <source>
        <dbReference type="Proteomes" id="UP000327468"/>
    </source>
</evidence>
<gene>
    <name evidence="4" type="ORF">PHYPO_G00233640</name>
</gene>
<feature type="region of interest" description="Disordered" evidence="2">
    <location>
        <begin position="243"/>
        <end position="266"/>
    </location>
</feature>
<feature type="compositionally biased region" description="Low complexity" evidence="2">
    <location>
        <begin position="811"/>
        <end position="822"/>
    </location>
</feature>
<dbReference type="PROSITE" id="PS50297">
    <property type="entry name" value="ANK_REP_REGION"/>
    <property type="match status" value="1"/>
</dbReference>
<feature type="compositionally biased region" description="Low complexity" evidence="2">
    <location>
        <begin position="47"/>
        <end position="56"/>
    </location>
</feature>
<comment type="caution">
    <text evidence="4">The sequence shown here is derived from an EMBL/GenBank/DDBJ whole genome shotgun (WGS) entry which is preliminary data.</text>
</comment>
<feature type="domain" description="Synphilin-1 alpha-Synuclein-binding" evidence="3">
    <location>
        <begin position="493"/>
        <end position="537"/>
    </location>
</feature>
<dbReference type="Pfam" id="PF16700">
    <property type="entry name" value="SNCAIP_SNCA_bd"/>
    <property type="match status" value="1"/>
</dbReference>
<feature type="region of interest" description="Disordered" evidence="2">
    <location>
        <begin position="25"/>
        <end position="62"/>
    </location>
</feature>
<protein>
    <recommendedName>
        <fullName evidence="3">Synphilin-1 alpha-Synuclein-binding domain-containing protein</fullName>
    </recommendedName>
</protein>
<dbReference type="GO" id="GO:0031625">
    <property type="term" value="F:ubiquitin protein ligase binding"/>
    <property type="evidence" value="ECO:0007669"/>
    <property type="project" value="TreeGrafter"/>
</dbReference>
<feature type="region of interest" description="Disordered" evidence="2">
    <location>
        <begin position="78"/>
        <end position="110"/>
    </location>
</feature>